<keyword evidence="1" id="KW-1133">Transmembrane helix</keyword>
<reference evidence="2" key="2">
    <citation type="submission" date="2020-08" db="EMBL/GenBank/DDBJ databases">
        <title>Draft Genome Sequence of Cumin Blight Pathogen Alternaria burnsii.</title>
        <authorList>
            <person name="Feng Z."/>
        </authorList>
    </citation>
    <scope>NUCLEOTIDE SEQUENCE</scope>
    <source>
        <strain evidence="2">CBS107.38</strain>
    </source>
</reference>
<sequence length="189" mass="21339">MSLNAPYVIAKLLEGASLGYSFHLIRDVFRFGRDVERISMPHSPNLLQAQNGLPQTNPSANPNNNTMPTTVEIQKYIANARYCRSDCHAQIVLQMTAYILRYWGHDTFTTLNRIQAVLGLGGCAIILYALWKNEKKLRGMLENGGGKDVETGRLAWEGNEGRGKDIENEKVGFRDEKIELLEGKEEREK</sequence>
<name>A0A8H7EEX0_9PLEO</name>
<reference evidence="2" key="1">
    <citation type="submission" date="2020-01" db="EMBL/GenBank/DDBJ databases">
        <authorList>
            <person name="Feng Z.H.Z."/>
        </authorList>
    </citation>
    <scope>NUCLEOTIDE SEQUENCE</scope>
    <source>
        <strain evidence="2">CBS107.38</strain>
    </source>
</reference>
<dbReference type="Proteomes" id="UP000596902">
    <property type="component" value="Unassembled WGS sequence"/>
</dbReference>
<organism evidence="2 3">
    <name type="scientific">Alternaria burnsii</name>
    <dbReference type="NCBI Taxonomy" id="1187904"/>
    <lineage>
        <taxon>Eukaryota</taxon>
        <taxon>Fungi</taxon>
        <taxon>Dikarya</taxon>
        <taxon>Ascomycota</taxon>
        <taxon>Pezizomycotina</taxon>
        <taxon>Dothideomycetes</taxon>
        <taxon>Pleosporomycetidae</taxon>
        <taxon>Pleosporales</taxon>
        <taxon>Pleosporineae</taxon>
        <taxon>Pleosporaceae</taxon>
        <taxon>Alternaria</taxon>
        <taxon>Alternaria sect. Alternaria</taxon>
    </lineage>
</organism>
<keyword evidence="3" id="KW-1185">Reference proteome</keyword>
<dbReference type="RefSeq" id="XP_038787480.1">
    <property type="nucleotide sequence ID" value="XM_038929208.1"/>
</dbReference>
<gene>
    <name evidence="2" type="ORF">GT037_004161</name>
</gene>
<evidence type="ECO:0000313" key="2">
    <source>
        <dbReference type="EMBL" id="KAF7677302.1"/>
    </source>
</evidence>
<dbReference type="GeneID" id="62202386"/>
<keyword evidence="1" id="KW-0472">Membrane</keyword>
<dbReference type="EMBL" id="JAAABM010000005">
    <property type="protein sequence ID" value="KAF7677302.1"/>
    <property type="molecule type" value="Genomic_DNA"/>
</dbReference>
<protein>
    <submittedName>
        <fullName evidence="2">Uncharacterized protein</fullName>
    </submittedName>
</protein>
<feature type="transmembrane region" description="Helical" evidence="1">
    <location>
        <begin position="114"/>
        <end position="131"/>
    </location>
</feature>
<comment type="caution">
    <text evidence="2">The sequence shown here is derived from an EMBL/GenBank/DDBJ whole genome shotgun (WGS) entry which is preliminary data.</text>
</comment>
<evidence type="ECO:0000256" key="1">
    <source>
        <dbReference type="SAM" id="Phobius"/>
    </source>
</evidence>
<accession>A0A8H7EEX0</accession>
<evidence type="ECO:0000313" key="3">
    <source>
        <dbReference type="Proteomes" id="UP000596902"/>
    </source>
</evidence>
<dbReference type="AlphaFoldDB" id="A0A8H7EEX0"/>
<keyword evidence="1" id="KW-0812">Transmembrane</keyword>
<proteinExistence type="predicted"/>